<dbReference type="Proteomes" id="UP000321408">
    <property type="component" value="Chromosome"/>
</dbReference>
<keyword evidence="5" id="KW-0030">Aminoacyl-tRNA synthetase</keyword>
<dbReference type="RefSeq" id="WP_147662140.1">
    <property type="nucleotide sequence ID" value="NZ_CP042905.2"/>
</dbReference>
<dbReference type="GO" id="GO:0004816">
    <property type="term" value="F:asparagine-tRNA ligase activity"/>
    <property type="evidence" value="ECO:0007669"/>
    <property type="project" value="UniProtKB-EC"/>
</dbReference>
<evidence type="ECO:0000259" key="6">
    <source>
        <dbReference type="PROSITE" id="PS50862"/>
    </source>
</evidence>
<evidence type="ECO:0000313" key="8">
    <source>
        <dbReference type="Proteomes" id="UP000321408"/>
    </source>
</evidence>
<evidence type="ECO:0000256" key="2">
    <source>
        <dbReference type="ARBA" id="ARBA00022741"/>
    </source>
</evidence>
<dbReference type="OrthoDB" id="131570at2157"/>
<dbReference type="GO" id="GO:0006421">
    <property type="term" value="P:asparaginyl-tRNA aminoacylation"/>
    <property type="evidence" value="ECO:0007669"/>
    <property type="project" value="TreeGrafter"/>
</dbReference>
<reference evidence="7 8" key="2">
    <citation type="journal article" date="2024" name="Int. J. Syst. Evol. Microbiol.">
        <title>Promethearchaeum syntrophicum gen. nov., sp. nov., an anaerobic, obligately syntrophic archaeon, the first isolate of the lineage 'Asgard' archaea, and proposal of the new archaeal phylum Promethearchaeota phyl. nov. and kingdom Promethearchaeati regn. nov.</title>
        <authorList>
            <person name="Imachi H."/>
            <person name="Nobu M.K."/>
            <person name="Kato S."/>
            <person name="Takaki Y."/>
            <person name="Miyazaki M."/>
            <person name="Miyata M."/>
            <person name="Ogawara M."/>
            <person name="Saito Y."/>
            <person name="Sakai S."/>
            <person name="Tahara Y.O."/>
            <person name="Takano Y."/>
            <person name="Tasumi E."/>
            <person name="Uematsu K."/>
            <person name="Yoshimura T."/>
            <person name="Itoh T."/>
            <person name="Ohkuma M."/>
            <person name="Takai K."/>
        </authorList>
    </citation>
    <scope>NUCLEOTIDE SEQUENCE [LARGE SCALE GENOMIC DNA]</scope>
    <source>
        <strain evidence="7 8">MK-D1</strain>
    </source>
</reference>
<keyword evidence="8" id="KW-1185">Reference proteome</keyword>
<keyword evidence="4" id="KW-0648">Protein biosynthesis</keyword>
<accession>A0A5B9D815</accession>
<dbReference type="SUPFAM" id="SSF55681">
    <property type="entry name" value="Class II aaRS and biotin synthetases"/>
    <property type="match status" value="1"/>
</dbReference>
<dbReference type="InterPro" id="IPR004364">
    <property type="entry name" value="Aa-tRNA-synt_II"/>
</dbReference>
<evidence type="ECO:0000256" key="5">
    <source>
        <dbReference type="ARBA" id="ARBA00023146"/>
    </source>
</evidence>
<dbReference type="GO" id="GO:0005524">
    <property type="term" value="F:ATP binding"/>
    <property type="evidence" value="ECO:0007669"/>
    <property type="project" value="UniProtKB-KW"/>
</dbReference>
<sequence>MLESLIHSNSQNILTSHSMLILQIQTEALKAIHDYLYEQNLIQLMPVMLSPITDPLSHETSDAKITYFGQELQLTKSMIFHKQLAIASSNTKGIYIMSPNIRLEKYDKRDSGRHLIEFSQVDIELREVNSLKFMELIEGLIISVINRVKEKCKIGLENLGVSLRIPARPFKIYSSEELKKKLGENFEKESSLREIDPFWITDYYREFYDKEDPKRPGHYLNYDLIYPEGFNEALSGGERDFEYKILLRKIKERHQNPEIFEFYLDEAKEGKLVASAGGGLGIERLVRFLTKIQHIRDVSPFSKVPGEHYQI</sequence>
<evidence type="ECO:0000313" key="7">
    <source>
        <dbReference type="EMBL" id="QEE15222.1"/>
    </source>
</evidence>
<dbReference type="AlphaFoldDB" id="A0A5B9D815"/>
<dbReference type="PROSITE" id="PS50862">
    <property type="entry name" value="AA_TRNA_LIGASE_II"/>
    <property type="match status" value="1"/>
</dbReference>
<name>A0A5B9D815_9ARCH</name>
<evidence type="ECO:0000256" key="4">
    <source>
        <dbReference type="ARBA" id="ARBA00022917"/>
    </source>
</evidence>
<dbReference type="Pfam" id="PF00152">
    <property type="entry name" value="tRNA-synt_2"/>
    <property type="match status" value="1"/>
</dbReference>
<dbReference type="NCBIfam" id="NF005054">
    <property type="entry name" value="PRK06462.1-4"/>
    <property type="match status" value="1"/>
</dbReference>
<evidence type="ECO:0000256" key="1">
    <source>
        <dbReference type="ARBA" id="ARBA00022598"/>
    </source>
</evidence>
<keyword evidence="3" id="KW-0067">ATP-binding</keyword>
<dbReference type="KEGG" id="psyt:DSAG12_01046"/>
<organism evidence="7 8">
    <name type="scientific">Promethearchaeum syntrophicum</name>
    <dbReference type="NCBI Taxonomy" id="2594042"/>
    <lineage>
        <taxon>Archaea</taxon>
        <taxon>Promethearchaeati</taxon>
        <taxon>Promethearchaeota</taxon>
        <taxon>Promethearchaeia</taxon>
        <taxon>Promethearchaeales</taxon>
        <taxon>Promethearchaeaceae</taxon>
        <taxon>Promethearchaeum</taxon>
    </lineage>
</organism>
<evidence type="ECO:0000256" key="3">
    <source>
        <dbReference type="ARBA" id="ARBA00022840"/>
    </source>
</evidence>
<dbReference type="PANTHER" id="PTHR22594">
    <property type="entry name" value="ASPARTYL/LYSYL-TRNA SYNTHETASE"/>
    <property type="match status" value="1"/>
</dbReference>
<keyword evidence="1" id="KW-0436">Ligase</keyword>
<proteinExistence type="predicted"/>
<gene>
    <name evidence="7" type="ORF">DSAG12_01046</name>
</gene>
<reference evidence="7 8" key="1">
    <citation type="journal article" date="2020" name="Nature">
        <title>Isolation of an archaeon at the prokaryote-eukaryote interface.</title>
        <authorList>
            <person name="Imachi H."/>
            <person name="Nobu M.K."/>
            <person name="Nakahara N."/>
            <person name="Morono Y."/>
            <person name="Ogawara M."/>
            <person name="Takaki Y."/>
            <person name="Takano Y."/>
            <person name="Uematsu K."/>
            <person name="Ikuta T."/>
            <person name="Ito M."/>
            <person name="Matsui Y."/>
            <person name="Miyazaki M."/>
            <person name="Murata K."/>
            <person name="Saito Y."/>
            <person name="Sakai S."/>
            <person name="Song C."/>
            <person name="Tasumi E."/>
            <person name="Yamanaka Y."/>
            <person name="Yamaguchi T."/>
            <person name="Kamagata Y."/>
            <person name="Tamaki H."/>
            <person name="Takai K."/>
        </authorList>
    </citation>
    <scope>NUCLEOTIDE SEQUENCE [LARGE SCALE GENOMIC DNA]</scope>
    <source>
        <strain evidence="7 8">MK-D1</strain>
    </source>
</reference>
<dbReference type="InterPro" id="IPR006195">
    <property type="entry name" value="aa-tRNA-synth_II"/>
</dbReference>
<dbReference type="PANTHER" id="PTHR22594:SF48">
    <property type="entry name" value="ASPARAGINYL-TRNA SYNTHETASE-RELATED PROTEIN (N-TRUNCATION)"/>
    <property type="match status" value="1"/>
</dbReference>
<dbReference type="InterPro" id="IPR045864">
    <property type="entry name" value="aa-tRNA-synth_II/BPL/LPL"/>
</dbReference>
<feature type="domain" description="Aminoacyl-transfer RNA synthetases class-II family profile" evidence="6">
    <location>
        <begin position="94"/>
        <end position="300"/>
    </location>
</feature>
<dbReference type="GeneID" id="41329044"/>
<protein>
    <submittedName>
        <fullName evidence="7">Asparagine synthetase A</fullName>
    </submittedName>
</protein>
<keyword evidence="2" id="KW-0547">Nucleotide-binding</keyword>
<dbReference type="EMBL" id="CP042905">
    <property type="protein sequence ID" value="QEE15222.1"/>
    <property type="molecule type" value="Genomic_DNA"/>
</dbReference>
<dbReference type="Gene3D" id="3.30.930.10">
    <property type="entry name" value="Bira Bifunctional Protein, Domain 2"/>
    <property type="match status" value="1"/>
</dbReference>